<dbReference type="Pfam" id="PF04940">
    <property type="entry name" value="BLUF"/>
    <property type="match status" value="1"/>
</dbReference>
<dbReference type="SMART" id="SM01034">
    <property type="entry name" value="BLUF"/>
    <property type="match status" value="1"/>
</dbReference>
<dbReference type="PROSITE" id="PS50925">
    <property type="entry name" value="BLUF"/>
    <property type="match status" value="1"/>
</dbReference>
<dbReference type="SUPFAM" id="SSF54975">
    <property type="entry name" value="Acylphosphatase/BLUF domain-like"/>
    <property type="match status" value="1"/>
</dbReference>
<dbReference type="Proteomes" id="UP001168380">
    <property type="component" value="Unassembled WGS sequence"/>
</dbReference>
<sequence length="273" mass="30940">MLKRIACLSSIDGPDNNNRYSEQVFNTFDTARVYNKEHDIVGVFLVFKNILLQVAEGEANELAKVIYRINRDPRISDVSIIVNEHIEKPAFSRWSIKLLSENCDAHAQHLKKIENLLKGGLNLSGAIDSIRYHKLFNMGETSAPTSKQQIDSHEQSAPFRDTVLSMPSWPRPTQLRLDAALMKLCPLLIKKHVPYQRLVSLNLFAHEQELTELLHRLQQARALEVIAVAEPDNLRILSSQRENKAPAPARGRFSQALRSFISNHRAKGIAGHE</sequence>
<accession>A0ABT8TJ51</accession>
<proteinExistence type="predicted"/>
<gene>
    <name evidence="2" type="ORF">QWI16_17395</name>
</gene>
<name>A0ABT8TJ51_9GAMM</name>
<organism evidence="2 3">
    <name type="scientific">Gilvimarinus algae</name>
    <dbReference type="NCBI Taxonomy" id="3058037"/>
    <lineage>
        <taxon>Bacteria</taxon>
        <taxon>Pseudomonadati</taxon>
        <taxon>Pseudomonadota</taxon>
        <taxon>Gammaproteobacteria</taxon>
        <taxon>Cellvibrionales</taxon>
        <taxon>Cellvibrionaceae</taxon>
        <taxon>Gilvimarinus</taxon>
    </lineage>
</organism>
<evidence type="ECO:0000313" key="2">
    <source>
        <dbReference type="EMBL" id="MDO3383961.1"/>
    </source>
</evidence>
<dbReference type="InterPro" id="IPR036046">
    <property type="entry name" value="Acylphosphatase-like_dom_sf"/>
</dbReference>
<evidence type="ECO:0000259" key="1">
    <source>
        <dbReference type="PROSITE" id="PS50925"/>
    </source>
</evidence>
<dbReference type="InterPro" id="IPR007024">
    <property type="entry name" value="BLUF_domain"/>
</dbReference>
<dbReference type="EMBL" id="JAULRT010000062">
    <property type="protein sequence ID" value="MDO3383961.1"/>
    <property type="molecule type" value="Genomic_DNA"/>
</dbReference>
<dbReference type="Gene3D" id="3.30.70.100">
    <property type="match status" value="1"/>
</dbReference>
<protein>
    <submittedName>
        <fullName evidence="2">BLUF domain-containing protein</fullName>
    </submittedName>
</protein>
<feature type="domain" description="BLUF" evidence="1">
    <location>
        <begin position="2"/>
        <end position="97"/>
    </location>
</feature>
<keyword evidence="3" id="KW-1185">Reference proteome</keyword>
<dbReference type="RefSeq" id="WP_302715118.1">
    <property type="nucleotide sequence ID" value="NZ_JAULRT010000062.1"/>
</dbReference>
<comment type="caution">
    <text evidence="2">The sequence shown here is derived from an EMBL/GenBank/DDBJ whole genome shotgun (WGS) entry which is preliminary data.</text>
</comment>
<evidence type="ECO:0000313" key="3">
    <source>
        <dbReference type="Proteomes" id="UP001168380"/>
    </source>
</evidence>
<reference evidence="2" key="1">
    <citation type="submission" date="2023-07" db="EMBL/GenBank/DDBJ databases">
        <title>Gilvimarinus algae sp. nov., isolated from the surface of Kelp.</title>
        <authorList>
            <person name="Sun Y.Y."/>
            <person name="Gong Y."/>
            <person name="Du Z.J."/>
        </authorList>
    </citation>
    <scope>NUCLEOTIDE SEQUENCE</scope>
    <source>
        <strain evidence="2">SDUM040014</strain>
    </source>
</reference>